<dbReference type="AlphaFoldDB" id="A0A0C2X1Y8"/>
<proteinExistence type="predicted"/>
<evidence type="ECO:0000313" key="2">
    <source>
        <dbReference type="Proteomes" id="UP000054097"/>
    </source>
</evidence>
<gene>
    <name evidence="1" type="ORF">M408DRAFT_27823</name>
</gene>
<reference evidence="2" key="2">
    <citation type="submission" date="2015-01" db="EMBL/GenBank/DDBJ databases">
        <title>Evolutionary Origins and Diversification of the Mycorrhizal Mutualists.</title>
        <authorList>
            <consortium name="DOE Joint Genome Institute"/>
            <consortium name="Mycorrhizal Genomics Consortium"/>
            <person name="Kohler A."/>
            <person name="Kuo A."/>
            <person name="Nagy L.G."/>
            <person name="Floudas D."/>
            <person name="Copeland A."/>
            <person name="Barry K.W."/>
            <person name="Cichocki N."/>
            <person name="Veneault-Fourrey C."/>
            <person name="LaButti K."/>
            <person name="Lindquist E.A."/>
            <person name="Lipzen A."/>
            <person name="Lundell T."/>
            <person name="Morin E."/>
            <person name="Murat C."/>
            <person name="Riley R."/>
            <person name="Ohm R."/>
            <person name="Sun H."/>
            <person name="Tunlid A."/>
            <person name="Henrissat B."/>
            <person name="Grigoriev I.V."/>
            <person name="Hibbett D.S."/>
            <person name="Martin F."/>
        </authorList>
    </citation>
    <scope>NUCLEOTIDE SEQUENCE [LARGE SCALE GENOMIC DNA]</scope>
    <source>
        <strain evidence="2">MAFF 305830</strain>
    </source>
</reference>
<protein>
    <submittedName>
        <fullName evidence="1">Uncharacterized protein</fullName>
    </submittedName>
</protein>
<dbReference type="Proteomes" id="UP000054097">
    <property type="component" value="Unassembled WGS sequence"/>
</dbReference>
<name>A0A0C2X1Y8_SERVB</name>
<dbReference type="HOGENOM" id="CLU_015287_0_0_1"/>
<accession>A0A0C2X1Y8</accession>
<keyword evidence="2" id="KW-1185">Reference proteome</keyword>
<organism evidence="1 2">
    <name type="scientific">Serendipita vermifera MAFF 305830</name>
    <dbReference type="NCBI Taxonomy" id="933852"/>
    <lineage>
        <taxon>Eukaryota</taxon>
        <taxon>Fungi</taxon>
        <taxon>Dikarya</taxon>
        <taxon>Basidiomycota</taxon>
        <taxon>Agaricomycotina</taxon>
        <taxon>Agaricomycetes</taxon>
        <taxon>Sebacinales</taxon>
        <taxon>Serendipitaceae</taxon>
        <taxon>Serendipita</taxon>
    </lineage>
</organism>
<dbReference type="SUPFAM" id="SSF52047">
    <property type="entry name" value="RNI-like"/>
    <property type="match status" value="1"/>
</dbReference>
<sequence>MNNSSISAKYRDPDLVVTRLDQRTKILTRLIDNKNVPSIKPKNNPTIHYLQQEYNHVTDQIAQLEHQPLLDPMKVLPLELCADIIKEIIDDDSPVNILLDLTTVSMCWCNILMSLPSLWTIVVFDSAKDDYLAKAAVGLSLSGTCDLSVRLTIPVEQWPEFSPIILPESGRVVSLQMQGPHLNTSDSEKILHNFGGLSVLKILELPTEYNSDHFDSRSMNVDFEKMPLLGQIIGPRPEPLEYSCSRFLRMRIITIPTITQDMVNVWAKLPNLIDLTIFERGNLPDYSPETLNLSLLSVKRFWYYGGRSERALNLLGPNLTSITVQLFDFREVLGILARFPQMHTLALIVLGPFDHGETVTGPSPSAHSSLKVLKIRGNSYDHTNTTELHEAISSWAPVYQALIDILPCVGILVLEYGVFVDETWSYISSLNQLHELTVSNCSFHLSNSQSLVTMENLSSVRWSVLPDSVVVFSKIMAPNLRSLHMDATAAEWMSMDADAANHSISETAFPNLASLNMFIAKYLLWNIGVYKNLREMVLYTPFPYMDVSDLMVRSDILEAVLIRPSDFPALERIELPDLPFECDILLLMLERKNIYAQPGISPIKTLVLKNPPSYHLLYPIATLLRGKFPDREPNVAFSLDAVRHRIFSESS</sequence>
<dbReference type="EMBL" id="KN824336">
    <property type="protein sequence ID" value="KIM23477.1"/>
    <property type="molecule type" value="Genomic_DNA"/>
</dbReference>
<dbReference type="OrthoDB" id="3365698at2759"/>
<dbReference type="Gene3D" id="3.80.10.10">
    <property type="entry name" value="Ribonuclease Inhibitor"/>
    <property type="match status" value="1"/>
</dbReference>
<dbReference type="InterPro" id="IPR032675">
    <property type="entry name" value="LRR_dom_sf"/>
</dbReference>
<evidence type="ECO:0000313" key="1">
    <source>
        <dbReference type="EMBL" id="KIM23477.1"/>
    </source>
</evidence>
<reference evidence="1 2" key="1">
    <citation type="submission" date="2014-04" db="EMBL/GenBank/DDBJ databases">
        <authorList>
            <consortium name="DOE Joint Genome Institute"/>
            <person name="Kuo A."/>
            <person name="Zuccaro A."/>
            <person name="Kohler A."/>
            <person name="Nagy L.G."/>
            <person name="Floudas D."/>
            <person name="Copeland A."/>
            <person name="Barry K.W."/>
            <person name="Cichocki N."/>
            <person name="Veneault-Fourrey C."/>
            <person name="LaButti K."/>
            <person name="Lindquist E.A."/>
            <person name="Lipzen A."/>
            <person name="Lundell T."/>
            <person name="Morin E."/>
            <person name="Murat C."/>
            <person name="Sun H."/>
            <person name="Tunlid A."/>
            <person name="Henrissat B."/>
            <person name="Grigoriev I.V."/>
            <person name="Hibbett D.S."/>
            <person name="Martin F."/>
            <person name="Nordberg H.P."/>
            <person name="Cantor M.N."/>
            <person name="Hua S.X."/>
        </authorList>
    </citation>
    <scope>NUCLEOTIDE SEQUENCE [LARGE SCALE GENOMIC DNA]</scope>
    <source>
        <strain evidence="1 2">MAFF 305830</strain>
    </source>
</reference>